<sequence length="504" mass="53626">MAASPILPIRLPSFTGPINRVYIRWNIGGGYVYQEDLPKVAFNDMSYARGMPYTEVSSGKVSSVETLSVKRTTVENVVVDMLSRGPLSAVRMPVTTQSSGGSLLKMFPVTVSTIATLSTKTSHAEGQCGRMSTTETTFIGLSPLEASPVGASLDGAAPVGTSHFGASPTGASPVGASSIRAPIVAVSVAQPYNRLPFVLTPIGITPTRTSPVSRSLLHTEYRPNITQQNTGTSVETSPLKARATKRARVPRFVTSLVKVSPPIAPRVTSTVSPQITSPLITSSVQAAQPMVTQVLVSPRVTSKISTPLATPHDRLPLLLPFPRRESTHVTSTTVAVAKVSSALPDAATSWRPQPGHPRPQVRRLLGSYPSGFRSRERFPSQHLPVARHLSGQSSGSPSEPHRSDPRPPASVASHLSAPSGDGSPESHRTEPHSSASMVRRRPGQSGDGPSKKHRSEPRSSVSVARRRSGDSESAPLEPHHSEARSSVHDSSSEYAPSSPKRQKR</sequence>
<feature type="region of interest" description="Disordered" evidence="1">
    <location>
        <begin position="345"/>
        <end position="504"/>
    </location>
</feature>
<keyword evidence="3" id="KW-1185">Reference proteome</keyword>
<dbReference type="EMBL" id="VSRR010002186">
    <property type="protein sequence ID" value="MPC30061.1"/>
    <property type="molecule type" value="Genomic_DNA"/>
</dbReference>
<evidence type="ECO:0000256" key="1">
    <source>
        <dbReference type="SAM" id="MobiDB-lite"/>
    </source>
</evidence>
<organism evidence="2 3">
    <name type="scientific">Portunus trituberculatus</name>
    <name type="common">Swimming crab</name>
    <name type="synonym">Neptunus trituberculatus</name>
    <dbReference type="NCBI Taxonomy" id="210409"/>
    <lineage>
        <taxon>Eukaryota</taxon>
        <taxon>Metazoa</taxon>
        <taxon>Ecdysozoa</taxon>
        <taxon>Arthropoda</taxon>
        <taxon>Crustacea</taxon>
        <taxon>Multicrustacea</taxon>
        <taxon>Malacostraca</taxon>
        <taxon>Eumalacostraca</taxon>
        <taxon>Eucarida</taxon>
        <taxon>Decapoda</taxon>
        <taxon>Pleocyemata</taxon>
        <taxon>Brachyura</taxon>
        <taxon>Eubrachyura</taxon>
        <taxon>Portunoidea</taxon>
        <taxon>Portunidae</taxon>
        <taxon>Portuninae</taxon>
        <taxon>Portunus</taxon>
    </lineage>
</organism>
<dbReference type="AlphaFoldDB" id="A0A5B7E7P3"/>
<proteinExistence type="predicted"/>
<gene>
    <name evidence="2" type="ORF">E2C01_023317</name>
</gene>
<accession>A0A5B7E7P3</accession>
<evidence type="ECO:0000313" key="3">
    <source>
        <dbReference type="Proteomes" id="UP000324222"/>
    </source>
</evidence>
<evidence type="ECO:0000313" key="2">
    <source>
        <dbReference type="EMBL" id="MPC30061.1"/>
    </source>
</evidence>
<protein>
    <submittedName>
        <fullName evidence="2">Uncharacterized protein</fullName>
    </submittedName>
</protein>
<feature type="compositionally biased region" description="Basic and acidic residues" evidence="1">
    <location>
        <begin position="477"/>
        <end position="491"/>
    </location>
</feature>
<dbReference type="Proteomes" id="UP000324222">
    <property type="component" value="Unassembled WGS sequence"/>
</dbReference>
<reference evidence="2 3" key="1">
    <citation type="submission" date="2019-05" db="EMBL/GenBank/DDBJ databases">
        <title>Another draft genome of Portunus trituberculatus and its Hox gene families provides insights of decapod evolution.</title>
        <authorList>
            <person name="Jeong J.-H."/>
            <person name="Song I."/>
            <person name="Kim S."/>
            <person name="Choi T."/>
            <person name="Kim D."/>
            <person name="Ryu S."/>
            <person name="Kim W."/>
        </authorList>
    </citation>
    <scope>NUCLEOTIDE SEQUENCE [LARGE SCALE GENOMIC DNA]</scope>
    <source>
        <tissue evidence="2">Muscle</tissue>
    </source>
</reference>
<comment type="caution">
    <text evidence="2">The sequence shown here is derived from an EMBL/GenBank/DDBJ whole genome shotgun (WGS) entry which is preliminary data.</text>
</comment>
<name>A0A5B7E7P3_PORTR</name>